<gene>
    <name evidence="2" type="ORF">PO587_12650</name>
</gene>
<protein>
    <recommendedName>
        <fullName evidence="4">Cell wall protein</fullName>
    </recommendedName>
</protein>
<keyword evidence="3" id="KW-1185">Reference proteome</keyword>
<evidence type="ECO:0000313" key="3">
    <source>
        <dbReference type="Proteomes" id="UP001221328"/>
    </source>
</evidence>
<proteinExistence type="predicted"/>
<keyword evidence="1" id="KW-1133">Transmembrane helix</keyword>
<accession>A0ABT5FRZ4</accession>
<organism evidence="2 3">
    <name type="scientific">Streptomyces gilvifuscus</name>
    <dbReference type="NCBI Taxonomy" id="1550617"/>
    <lineage>
        <taxon>Bacteria</taxon>
        <taxon>Bacillati</taxon>
        <taxon>Actinomycetota</taxon>
        <taxon>Actinomycetes</taxon>
        <taxon>Kitasatosporales</taxon>
        <taxon>Streptomycetaceae</taxon>
        <taxon>Streptomyces</taxon>
    </lineage>
</organism>
<sequence>MTAGRASWGRFLGHGLLSGTAAFAVLVLVLGLLPVGDGWAGLLMYLALVVPPTLAARRFAPAAKRLPALPPAPGKKRPTAPDAAERAVTSYGELLRLETYRPGPGADPDDLAAYRTALDVYDEAKRSAPARVPELLERGRAALDRLDSARLAGTDITWIRGTGDTRVHVPAPGDGPALLVFETDDRHGGFRVYEGGGRGVRPRELFRVGYEAWSPVSGRARVLVPGRRGARLLLDVRAPGAWRIALRPPDEIRRLERELRGRGIETVLKDEGCRLVEFEHRARGPFALHELTRTHHTGRLLAEGHDSARLTVAVPECRRTLRVDATGEWRLRTPKGGHPTG</sequence>
<evidence type="ECO:0008006" key="4">
    <source>
        <dbReference type="Google" id="ProtNLM"/>
    </source>
</evidence>
<dbReference type="EMBL" id="JAQOSK010000004">
    <property type="protein sequence ID" value="MDC2955312.1"/>
    <property type="molecule type" value="Genomic_DNA"/>
</dbReference>
<reference evidence="2 3" key="1">
    <citation type="journal article" date="2015" name="Int. J. Syst. Evol. Microbiol.">
        <title>Streptomyces gilvifuscus sp. nov., an actinomycete that produces antibacterial compounds isolated from soil.</title>
        <authorList>
            <person name="Nguyen T.M."/>
            <person name="Kim J."/>
        </authorList>
    </citation>
    <scope>NUCLEOTIDE SEQUENCE [LARGE SCALE GENOMIC DNA]</scope>
    <source>
        <strain evidence="2 3">T113</strain>
    </source>
</reference>
<name>A0ABT5FRZ4_9ACTN</name>
<dbReference type="Proteomes" id="UP001221328">
    <property type="component" value="Unassembled WGS sequence"/>
</dbReference>
<evidence type="ECO:0000313" key="2">
    <source>
        <dbReference type="EMBL" id="MDC2955312.1"/>
    </source>
</evidence>
<evidence type="ECO:0000256" key="1">
    <source>
        <dbReference type="SAM" id="Phobius"/>
    </source>
</evidence>
<feature type="transmembrane region" description="Helical" evidence="1">
    <location>
        <begin position="12"/>
        <end position="33"/>
    </location>
</feature>
<dbReference type="RefSeq" id="WP_272175261.1">
    <property type="nucleotide sequence ID" value="NZ_JAQOSK010000004.1"/>
</dbReference>
<keyword evidence="1" id="KW-0812">Transmembrane</keyword>
<comment type="caution">
    <text evidence="2">The sequence shown here is derived from an EMBL/GenBank/DDBJ whole genome shotgun (WGS) entry which is preliminary data.</text>
</comment>
<keyword evidence="1" id="KW-0472">Membrane</keyword>